<dbReference type="Proteomes" id="UP001232973">
    <property type="component" value="Unassembled WGS sequence"/>
</dbReference>
<dbReference type="RefSeq" id="WP_307016243.1">
    <property type="nucleotide sequence ID" value="NZ_JAUANV010000017.1"/>
</dbReference>
<reference evidence="3 4" key="1">
    <citation type="submission" date="2023-07" db="EMBL/GenBank/DDBJ databases">
        <title>Genomic Encyclopedia of Type Strains, Phase IV (KMG-IV): sequencing the most valuable type-strain genomes for metagenomic binning, comparative biology and taxonomic classification.</title>
        <authorList>
            <person name="Goeker M."/>
        </authorList>
    </citation>
    <scope>NUCLEOTIDE SEQUENCE [LARGE SCALE GENOMIC DNA]</scope>
    <source>
        <strain evidence="3 4">DSM 4006</strain>
    </source>
</reference>
<evidence type="ECO:0000256" key="2">
    <source>
        <dbReference type="SAM" id="MobiDB-lite"/>
    </source>
</evidence>
<evidence type="ECO:0000256" key="1">
    <source>
        <dbReference type="SAM" id="Coils"/>
    </source>
</evidence>
<protein>
    <submittedName>
        <fullName evidence="3">Uncharacterized protein</fullName>
    </submittedName>
</protein>
<feature type="compositionally biased region" description="Basic and acidic residues" evidence="2">
    <location>
        <begin position="248"/>
        <end position="261"/>
    </location>
</feature>
<name>A0ABT9XJJ9_9BACL</name>
<evidence type="ECO:0000313" key="3">
    <source>
        <dbReference type="EMBL" id="MDQ0190219.1"/>
    </source>
</evidence>
<keyword evidence="1" id="KW-0175">Coiled coil</keyword>
<gene>
    <name evidence="3" type="ORF">J2S03_002083</name>
</gene>
<comment type="caution">
    <text evidence="3">The sequence shown here is derived from an EMBL/GenBank/DDBJ whole genome shotgun (WGS) entry which is preliminary data.</text>
</comment>
<sequence>MQTLQGPKAVEVAQLVGAPLFDVQFQREVSVEAALQQIEAKRDVASFALPYWPDSDDEAETLVLREFRKMLSEDLQSVVSIRALFPNSLVEGPIHPFAAELAAGRLVEQGRLVVARRESAATVYQLPRDVRLADGFLEQLRAVACPDCAALNFSGPFHEVCLTNVIDLLQKHDFTFDDLDRVEVAAQTARPEARWLKAASRTTESVQRLAKTALTTSLAKSRKWQDVLKAVATRTTEEWTASDSSTEVARRAATDVQREVDEPVPSTHPDEPRKPITQAELIHYLQSVEIVPSEREAELRRAHAEVLRHMADKEREIQALQKERAYVEKQFEELQRDMDTVLQALQIARRREGKTAHVIDASYE</sequence>
<proteinExistence type="predicted"/>
<keyword evidence="4" id="KW-1185">Reference proteome</keyword>
<accession>A0ABT9XJJ9</accession>
<evidence type="ECO:0000313" key="4">
    <source>
        <dbReference type="Proteomes" id="UP001232973"/>
    </source>
</evidence>
<feature type="coiled-coil region" evidence="1">
    <location>
        <begin position="303"/>
        <end position="351"/>
    </location>
</feature>
<organism evidence="3 4">
    <name type="scientific">Alicyclobacillus cycloheptanicus</name>
    <dbReference type="NCBI Taxonomy" id="1457"/>
    <lineage>
        <taxon>Bacteria</taxon>
        <taxon>Bacillati</taxon>
        <taxon>Bacillota</taxon>
        <taxon>Bacilli</taxon>
        <taxon>Bacillales</taxon>
        <taxon>Alicyclobacillaceae</taxon>
        <taxon>Alicyclobacillus</taxon>
    </lineage>
</organism>
<dbReference type="EMBL" id="JAUSTP010000016">
    <property type="protein sequence ID" value="MDQ0190219.1"/>
    <property type="molecule type" value="Genomic_DNA"/>
</dbReference>
<feature type="region of interest" description="Disordered" evidence="2">
    <location>
        <begin position="240"/>
        <end position="273"/>
    </location>
</feature>